<keyword evidence="3" id="KW-0460">Magnesium</keyword>
<reference evidence="7" key="1">
    <citation type="submission" date="2018-02" db="EMBL/GenBank/DDBJ databases">
        <authorList>
            <person name="Cohen D.B."/>
            <person name="Kent A.D."/>
        </authorList>
    </citation>
    <scope>NUCLEOTIDE SEQUENCE</scope>
</reference>
<dbReference type="GO" id="GO:0016114">
    <property type="term" value="P:terpenoid biosynthetic process"/>
    <property type="evidence" value="ECO:0007669"/>
    <property type="project" value="InterPro"/>
</dbReference>
<dbReference type="EMBL" id="OIVN01000823">
    <property type="protein sequence ID" value="SPC86070.1"/>
    <property type="molecule type" value="Genomic_DNA"/>
</dbReference>
<dbReference type="Gene3D" id="1.50.10.130">
    <property type="entry name" value="Terpene synthase, N-terminal domain"/>
    <property type="match status" value="1"/>
</dbReference>
<dbReference type="InterPro" id="IPR005630">
    <property type="entry name" value="Terpene_synthase_metal-bd"/>
</dbReference>
<dbReference type="InterPro" id="IPR008949">
    <property type="entry name" value="Isoprenoid_synthase_dom_sf"/>
</dbReference>
<keyword evidence="2" id="KW-0479">Metal-binding</keyword>
<dbReference type="InterPro" id="IPR036965">
    <property type="entry name" value="Terpene_synth_N_sf"/>
</dbReference>
<dbReference type="PANTHER" id="PTHR31225">
    <property type="entry name" value="OS04G0344100 PROTEIN-RELATED"/>
    <property type="match status" value="1"/>
</dbReference>
<feature type="domain" description="Terpene synthase N-terminal" evidence="5">
    <location>
        <begin position="9"/>
        <end position="118"/>
    </location>
</feature>
<dbReference type="SUPFAM" id="SSF48239">
    <property type="entry name" value="Terpenoid cyclases/Protein prenyltransferases"/>
    <property type="match status" value="1"/>
</dbReference>
<dbReference type="Gene3D" id="1.10.600.10">
    <property type="entry name" value="Farnesyl Diphosphate Synthase"/>
    <property type="match status" value="2"/>
</dbReference>
<evidence type="ECO:0000256" key="1">
    <source>
        <dbReference type="ARBA" id="ARBA00001946"/>
    </source>
</evidence>
<dbReference type="PANTHER" id="PTHR31225:SF221">
    <property type="entry name" value="(-)-GERMACRENE D SYNTHASE"/>
    <property type="match status" value="1"/>
</dbReference>
<dbReference type="GO" id="GO:0010333">
    <property type="term" value="F:terpene synthase activity"/>
    <property type="evidence" value="ECO:0007669"/>
    <property type="project" value="InterPro"/>
</dbReference>
<gene>
    <name evidence="7" type="ORF">FSB_LOCUS13952</name>
</gene>
<accession>A0A2N9FGB4</accession>
<name>A0A2N9FGB4_FAGSY</name>
<evidence type="ECO:0000259" key="6">
    <source>
        <dbReference type="Pfam" id="PF03936"/>
    </source>
</evidence>
<dbReference type="InterPro" id="IPR001906">
    <property type="entry name" value="Terpene_synth_N"/>
</dbReference>
<dbReference type="InterPro" id="IPR008930">
    <property type="entry name" value="Terpenoid_cyclase/PrenylTrfase"/>
</dbReference>
<organism evidence="7">
    <name type="scientific">Fagus sylvatica</name>
    <name type="common">Beechnut</name>
    <dbReference type="NCBI Taxonomy" id="28930"/>
    <lineage>
        <taxon>Eukaryota</taxon>
        <taxon>Viridiplantae</taxon>
        <taxon>Streptophyta</taxon>
        <taxon>Embryophyta</taxon>
        <taxon>Tracheophyta</taxon>
        <taxon>Spermatophyta</taxon>
        <taxon>Magnoliopsida</taxon>
        <taxon>eudicotyledons</taxon>
        <taxon>Gunneridae</taxon>
        <taxon>Pentapetalae</taxon>
        <taxon>rosids</taxon>
        <taxon>fabids</taxon>
        <taxon>Fagales</taxon>
        <taxon>Fagaceae</taxon>
        <taxon>Fagus</taxon>
    </lineage>
</organism>
<dbReference type="InterPro" id="IPR050148">
    <property type="entry name" value="Terpene_synthase-like"/>
</dbReference>
<dbReference type="SUPFAM" id="SSF48576">
    <property type="entry name" value="Terpenoid synthases"/>
    <property type="match status" value="2"/>
</dbReference>
<evidence type="ECO:0000313" key="7">
    <source>
        <dbReference type="EMBL" id="SPC86070.1"/>
    </source>
</evidence>
<keyword evidence="4" id="KW-0456">Lyase</keyword>
<evidence type="ECO:0000256" key="2">
    <source>
        <dbReference type="ARBA" id="ARBA00022723"/>
    </source>
</evidence>
<dbReference type="GO" id="GO:0000287">
    <property type="term" value="F:magnesium ion binding"/>
    <property type="evidence" value="ECO:0007669"/>
    <property type="project" value="InterPro"/>
</dbReference>
<evidence type="ECO:0000259" key="5">
    <source>
        <dbReference type="Pfam" id="PF01397"/>
    </source>
</evidence>
<dbReference type="AlphaFoldDB" id="A0A2N9FGB4"/>
<comment type="cofactor">
    <cofactor evidence="1">
        <name>Mg(2+)</name>
        <dbReference type="ChEBI" id="CHEBI:18420"/>
    </cofactor>
</comment>
<protein>
    <submittedName>
        <fullName evidence="7">Uncharacterized protein</fullName>
    </submittedName>
</protein>
<feature type="domain" description="Terpene synthase metal-binding" evidence="6">
    <location>
        <begin position="178"/>
        <end position="251"/>
    </location>
</feature>
<dbReference type="Pfam" id="PF01397">
    <property type="entry name" value="Terpene_synth"/>
    <property type="match status" value="1"/>
</dbReference>
<dbReference type="Pfam" id="PF03936">
    <property type="entry name" value="Terpene_synth_C"/>
    <property type="match status" value="1"/>
</dbReference>
<proteinExistence type="predicted"/>
<evidence type="ECO:0000256" key="4">
    <source>
        <dbReference type="ARBA" id="ARBA00023239"/>
    </source>
</evidence>
<sequence>MLTSPIENLSQKLNLIDDSNDHENDDDLYTVALQFRLLRQQGYRISCEKFTKFKETNGNFKESLISDARGMLSLYEATYLKIHGEAILDEALVFTATHLESIASHLSPPLAAQVSHALKQPIHKGLPRLEARHFFTIYQEDPSHDKVLLTFAKLDFNLLQKMHQKEVSDLARWDISAIVTKDSFEWVFSNPKIVRVCTVVTKLMDDMVSHKFEQKRGHVASAVECYMAQHGATEEEATNELCKQVKDAWKDINEECLNPTTVPMPLLTRILNLARVMDVVYKDEDGYTNAGTVLKDFIASMLIDPVPL</sequence>
<evidence type="ECO:0000256" key="3">
    <source>
        <dbReference type="ARBA" id="ARBA00022842"/>
    </source>
</evidence>
<dbReference type="FunFam" id="1.50.10.130:FF:000001">
    <property type="entry name" value="Isoprene synthase, chloroplastic"/>
    <property type="match status" value="1"/>
</dbReference>